<keyword evidence="1" id="KW-0732">Signal</keyword>
<reference evidence="3" key="1">
    <citation type="submission" date="2016-11" db="UniProtKB">
        <authorList>
            <consortium name="WormBaseParasite"/>
        </authorList>
    </citation>
    <scope>IDENTIFICATION</scope>
</reference>
<evidence type="ECO:0000313" key="3">
    <source>
        <dbReference type="WBParaSite" id="L893_g21183.t1"/>
    </source>
</evidence>
<dbReference type="AlphaFoldDB" id="A0A1I7YZV2"/>
<organism evidence="2 3">
    <name type="scientific">Steinernema glaseri</name>
    <dbReference type="NCBI Taxonomy" id="37863"/>
    <lineage>
        <taxon>Eukaryota</taxon>
        <taxon>Metazoa</taxon>
        <taxon>Ecdysozoa</taxon>
        <taxon>Nematoda</taxon>
        <taxon>Chromadorea</taxon>
        <taxon>Rhabditida</taxon>
        <taxon>Tylenchina</taxon>
        <taxon>Panagrolaimomorpha</taxon>
        <taxon>Strongyloidoidea</taxon>
        <taxon>Steinernematidae</taxon>
        <taxon>Steinernema</taxon>
    </lineage>
</organism>
<dbReference type="WBParaSite" id="L893_g21183.t1">
    <property type="protein sequence ID" value="L893_g21183.t1"/>
    <property type="gene ID" value="L893_g21183"/>
</dbReference>
<name>A0A1I7YZV2_9BILA</name>
<evidence type="ECO:0000313" key="2">
    <source>
        <dbReference type="Proteomes" id="UP000095287"/>
    </source>
</evidence>
<feature type="signal peptide" evidence="1">
    <location>
        <begin position="1"/>
        <end position="27"/>
    </location>
</feature>
<evidence type="ECO:0000256" key="1">
    <source>
        <dbReference type="SAM" id="SignalP"/>
    </source>
</evidence>
<feature type="chain" id="PRO_5009312784" evidence="1">
    <location>
        <begin position="28"/>
        <end position="467"/>
    </location>
</feature>
<sequence>MQSMTQSRIMVSFRPHFLLLIVSTAWAAQRLPDGEDFGFGSTVNDRRTLYSMELDYPSLFPNESLDVSDDKHQNAMKIMKTIAEAVDTFVPIPMIKSVANMVAFCAKTEIDDKVSEKLKKIEQLLTDGFSNLERSLKNAVDTLRCDQAFSTYRLMHQDRAVRFMQHLHNLIRSGAKAAPYFRKACELADYATDLASLMNTLSYDSNFGMTCLADKKYSYTAMLEIKRIIKMDAFILSLNALNCQIALNRTYDLGIESTAANLKNVFTRLNETQDALAIQGLNNALPTFLQSRTFSSASEMTTAVLSKLKDYNNSWAEYMVDVVSRGADSNVVSAPGYDNRRLEFKEVGNYSVYLYGGNLTADSTRENRKRLTKNMNSLYESLDTRISEQMHCCPSATELANEIYQNYTMLPYVRVVIRPVKNDSYFYHYGDERIGRHLTFMGNFYTYPGSPFGGTHAPRFIHVLIGF</sequence>
<proteinExistence type="predicted"/>
<protein>
    <submittedName>
        <fullName evidence="3">Fibrinogen C-terminal domain-containing protein</fullName>
    </submittedName>
</protein>
<keyword evidence="2" id="KW-1185">Reference proteome</keyword>
<dbReference type="Proteomes" id="UP000095287">
    <property type="component" value="Unplaced"/>
</dbReference>
<accession>A0A1I7YZV2</accession>